<dbReference type="AlphaFoldDB" id="A0A9N9DVU6"/>
<evidence type="ECO:0000313" key="3">
    <source>
        <dbReference type="Proteomes" id="UP000789831"/>
    </source>
</evidence>
<keyword evidence="1" id="KW-0812">Transmembrane</keyword>
<protein>
    <submittedName>
        <fullName evidence="2">8532_t:CDS:1</fullName>
    </submittedName>
</protein>
<keyword evidence="1" id="KW-0472">Membrane</keyword>
<dbReference type="EMBL" id="CAJVPL010004585">
    <property type="protein sequence ID" value="CAG8649165.1"/>
    <property type="molecule type" value="Genomic_DNA"/>
</dbReference>
<evidence type="ECO:0000256" key="1">
    <source>
        <dbReference type="SAM" id="Phobius"/>
    </source>
</evidence>
<keyword evidence="1" id="KW-1133">Transmembrane helix</keyword>
<feature type="non-terminal residue" evidence="2">
    <location>
        <position position="1"/>
    </location>
</feature>
<gene>
    <name evidence="2" type="ORF">AGERDE_LOCUS11325</name>
</gene>
<accession>A0A9N9DVU6</accession>
<reference evidence="2" key="1">
    <citation type="submission" date="2021-06" db="EMBL/GenBank/DDBJ databases">
        <authorList>
            <person name="Kallberg Y."/>
            <person name="Tangrot J."/>
            <person name="Rosling A."/>
        </authorList>
    </citation>
    <scope>NUCLEOTIDE SEQUENCE</scope>
    <source>
        <strain evidence="2">MT106</strain>
    </source>
</reference>
<sequence length="286" mass="32819">MLSCLNPLKKAINDKVAWRETEPTIIKVIKEIFLWLVYLGLFGYLVTLFYKLVNDKPLQIITSDYKSEIKPPQILFYAPFEFEVDCTFLYVAYGNETRPNSNCSTNLSDIKFNPESNEYNVAFYTYNDNDNFSNFIDGLRLIEFNLLLTNSSKGSIKPDALLYADLFDHDSNLGVSKKNIINYDLFEQLYKQNEYFLSPHQLLGLVSAFGGMGRIKPWGICQNCFKIRGPVQKKLITTLGPKIPTVPDDDPKLPTVAGDDEKTSVSVEDRLDKLEWLLREYILDNS</sequence>
<dbReference type="Proteomes" id="UP000789831">
    <property type="component" value="Unassembled WGS sequence"/>
</dbReference>
<keyword evidence="3" id="KW-1185">Reference proteome</keyword>
<organism evidence="2 3">
    <name type="scientific">Ambispora gerdemannii</name>
    <dbReference type="NCBI Taxonomy" id="144530"/>
    <lineage>
        <taxon>Eukaryota</taxon>
        <taxon>Fungi</taxon>
        <taxon>Fungi incertae sedis</taxon>
        <taxon>Mucoromycota</taxon>
        <taxon>Glomeromycotina</taxon>
        <taxon>Glomeromycetes</taxon>
        <taxon>Archaeosporales</taxon>
        <taxon>Ambisporaceae</taxon>
        <taxon>Ambispora</taxon>
    </lineage>
</organism>
<comment type="caution">
    <text evidence="2">The sequence shown here is derived from an EMBL/GenBank/DDBJ whole genome shotgun (WGS) entry which is preliminary data.</text>
</comment>
<name>A0A9N9DVU6_9GLOM</name>
<proteinExistence type="predicted"/>
<evidence type="ECO:0000313" key="2">
    <source>
        <dbReference type="EMBL" id="CAG8649165.1"/>
    </source>
</evidence>
<feature type="transmembrane region" description="Helical" evidence="1">
    <location>
        <begin position="32"/>
        <end position="53"/>
    </location>
</feature>